<dbReference type="CDD" id="cd11296">
    <property type="entry name" value="O-FucT_like"/>
    <property type="match status" value="1"/>
</dbReference>
<reference evidence="4" key="1">
    <citation type="submission" date="2023-06" db="EMBL/GenBank/DDBJ databases">
        <title>Survivors Of The Sea: Transcriptome response of Skeletonema marinoi to long-term dormancy.</title>
        <authorList>
            <person name="Pinder M.I.M."/>
            <person name="Kourtchenko O."/>
            <person name="Robertson E.K."/>
            <person name="Larsson T."/>
            <person name="Maumus F."/>
            <person name="Osuna-Cruz C.M."/>
            <person name="Vancaester E."/>
            <person name="Stenow R."/>
            <person name="Vandepoele K."/>
            <person name="Ploug H."/>
            <person name="Bruchert V."/>
            <person name="Godhe A."/>
            <person name="Topel M."/>
        </authorList>
    </citation>
    <scope>NUCLEOTIDE SEQUENCE</scope>
    <source>
        <strain evidence="4">R05AC</strain>
    </source>
</reference>
<dbReference type="PANTHER" id="PTHR31469:SF8">
    <property type="entry name" value="OS07G0641000 PROTEIN"/>
    <property type="match status" value="1"/>
</dbReference>
<keyword evidence="3" id="KW-0119">Carbohydrate metabolism</keyword>
<sequence length="1452" mass="165542">MSWMLKNEDKSVEVATFEECPALPQIRDRPAPESHVDVLSSVTTIILLRKIDEADLSEPECSLNIPETNLEVISVRLPTNIGRDSHSPFAYISNHYENLASFTVFMQAGYHWTVGNGWVPSAFAARGFKSNAEVLNYFVPEVIETKPRFLPIMPMIDGQPILFVNRDHNDNKEEQDRDDPPTLRNFDASAHDIANRVRETHRVLFGSSPCSFETFPFVPGFQFIVSKYAIQFRPNAVWDGINRLASSACAADFNCAIERLTINLFNSTETIAPPDNNWDEAELTYCNPEHKPYFDEPFDASAAHAFWVEKWQCDRQSDILFGSKEKKSLEAVKAVSCGGHFAPTCTCGDCPQDNGETWCNGDCKWDSSTSKCIFSVHPAYPDLIKFRPFQPVIDEHNRYENVILVRSPFETKEQVDLYERYKDDILFLGIMSHEAYPLRSPNPHTMEFRPEDYVSRFPGYVATSKYFAEQYPCDVPVIQMSHSDFSVLEIDYDVEVAQGKHEKKYDFIYAMTNTEAEVKNGCTGWGAYAKNWPLAKKAMDIMCLEMNFTGVVLGIVDSNGNSCEIPPSCQNKVVTAPFVNYFEGLNFMRQSKFLFLPQVYDASPRFAVEAMSLNVPLLMNNQIVGGWKYINDETGEFFNDDIMSDFRSSLVKLVNRLDSYSPRSYVELNYGTKLQEVSLEHSWKRTLAIVMQYWNSATPHDLSYKSHFWSGSGNAKYLTFDPGYEGWNNARLYFENVLVLAHATGRTLVLPPRNKLNHLNGSHAFEDFFNIGAINSHLEGINIISMEEFLRKEALSGNLYDAGCTSNDCALLPPESRINWNGHKLEVLYTYLEKIGTVPQWNTYPPKCAVLIPATDSYANANKNHLHKNDSNLPICNYNSTESVLHLSKRILAPFYSFVLFEEESQDLFAKRFVRDFLHYNDEVLCGSARIVGAIEEYAVSMGFPTEFTSMHIRRGDFSIQYPEGALSAENLLLQFEADGLSEKKLVYIATDEKEKDFFQPFKDKHHVVFLDDFAAHFESIDSAYYGLLDQLVASKGKVFYGTWPSTFASYINRLRGYFSIKDGIDTGGTINSFYFSKEHKNIMMEYKAVDHPSVSWMREYPDAWYLIDQEPPRLFSVFSTECSPFHDWHAQSLIHNHKKQGIQGFLVRLMACDDPSYILPKHSYEKYRVVRLPNFGLRGGDNWSVRNKPFSVAYWLGGFSKDDDLPEDDDIVASIDPDMLFLSSDVNLGSIKENHGVASQYSLGNEWVTKDWVLKLCDGKCDVIADPSDVSFGAPYILRAKDMLRLARLWKSLVDEMRPYDKSWHLDMYAAIIAARRLDIVFTVERGMIGNPIDDMEPWDLTTWGGSSSDIGKLHSHDPLTMQVVHYCQTYSISSYSWGKHDYHNLDIRKCDPLNNAFNMPTTGDSILMTETRGKELAPMTDVATTARNVWLLDATMAVAHEAIERYNSEF</sequence>
<organism evidence="4 5">
    <name type="scientific">Skeletonema marinoi</name>
    <dbReference type="NCBI Taxonomy" id="267567"/>
    <lineage>
        <taxon>Eukaryota</taxon>
        <taxon>Sar</taxon>
        <taxon>Stramenopiles</taxon>
        <taxon>Ochrophyta</taxon>
        <taxon>Bacillariophyta</taxon>
        <taxon>Coscinodiscophyceae</taxon>
        <taxon>Thalassiosirophycidae</taxon>
        <taxon>Thalassiosirales</taxon>
        <taxon>Skeletonemataceae</taxon>
        <taxon>Skeletonema</taxon>
        <taxon>Skeletonema marinoi-dohrnii complex</taxon>
    </lineage>
</organism>
<dbReference type="SUPFAM" id="SSF53756">
    <property type="entry name" value="UDP-Glycosyltransferase/glycogen phosphorylase"/>
    <property type="match status" value="1"/>
</dbReference>
<proteinExistence type="predicted"/>
<dbReference type="EC" id="2.4.1.221" evidence="4"/>
<dbReference type="InterPro" id="IPR019378">
    <property type="entry name" value="GDP-Fuc_O-FucTrfase"/>
</dbReference>
<feature type="non-terminal residue" evidence="4">
    <location>
        <position position="1452"/>
    </location>
</feature>
<evidence type="ECO:0000313" key="4">
    <source>
        <dbReference type="EMBL" id="KAK1749307.1"/>
    </source>
</evidence>
<keyword evidence="5" id="KW-1185">Reference proteome</keyword>
<dbReference type="Gene3D" id="3.40.50.11350">
    <property type="match status" value="1"/>
</dbReference>
<dbReference type="Pfam" id="PF10250">
    <property type="entry name" value="O-FucT"/>
    <property type="match status" value="1"/>
</dbReference>
<evidence type="ECO:0000313" key="5">
    <source>
        <dbReference type="Proteomes" id="UP001224775"/>
    </source>
</evidence>
<gene>
    <name evidence="4" type="ORF">QTG54_001246</name>
</gene>
<dbReference type="Gene3D" id="3.40.50.11340">
    <property type="match status" value="1"/>
</dbReference>
<keyword evidence="4" id="KW-0328">Glycosyltransferase</keyword>
<dbReference type="Proteomes" id="UP001224775">
    <property type="component" value="Unassembled WGS sequence"/>
</dbReference>
<dbReference type="GO" id="GO:0006004">
    <property type="term" value="P:fucose metabolic process"/>
    <property type="evidence" value="ECO:0007669"/>
    <property type="project" value="UniProtKB-KW"/>
</dbReference>
<keyword evidence="1 4" id="KW-0808">Transferase</keyword>
<keyword evidence="2" id="KW-0294">Fucose metabolism</keyword>
<evidence type="ECO:0000256" key="3">
    <source>
        <dbReference type="ARBA" id="ARBA00023277"/>
    </source>
</evidence>
<comment type="caution">
    <text evidence="4">The sequence shown here is derived from an EMBL/GenBank/DDBJ whole genome shotgun (WGS) entry which is preliminary data.</text>
</comment>
<dbReference type="PANTHER" id="PTHR31469">
    <property type="entry name" value="OS07G0633600 PROTEIN"/>
    <property type="match status" value="1"/>
</dbReference>
<name>A0AAD9DJA1_9STRA</name>
<dbReference type="EMBL" id="JATAAI010000001">
    <property type="protein sequence ID" value="KAK1749307.1"/>
    <property type="molecule type" value="Genomic_DNA"/>
</dbReference>
<evidence type="ECO:0000256" key="2">
    <source>
        <dbReference type="ARBA" id="ARBA00023253"/>
    </source>
</evidence>
<evidence type="ECO:0000256" key="1">
    <source>
        <dbReference type="ARBA" id="ARBA00022679"/>
    </source>
</evidence>
<protein>
    <submittedName>
        <fullName evidence="4">GDP-fucose protein O-fucosyltransferase family protein</fullName>
        <ecNumber evidence="4">2.4.1.221</ecNumber>
    </submittedName>
</protein>
<dbReference type="GO" id="GO:0046922">
    <property type="term" value="F:peptide-O-fucosyltransferase activity"/>
    <property type="evidence" value="ECO:0007669"/>
    <property type="project" value="UniProtKB-EC"/>
</dbReference>
<accession>A0AAD9DJA1</accession>